<keyword evidence="4 9" id="KW-0812">Transmembrane</keyword>
<proteinExistence type="inferred from homology"/>
<evidence type="ECO:0000313" key="12">
    <source>
        <dbReference type="EMBL" id="KAG0690532.1"/>
    </source>
</evidence>
<dbReference type="InterPro" id="IPR050567">
    <property type="entry name" value="Mitochondrial_Carrier"/>
</dbReference>
<feature type="transmembrane region" description="Helical" evidence="11">
    <location>
        <begin position="117"/>
        <end position="136"/>
    </location>
</feature>
<evidence type="ECO:0000256" key="9">
    <source>
        <dbReference type="PROSITE-ProRule" id="PRU00282"/>
    </source>
</evidence>
<dbReference type="Gene3D" id="1.50.40.10">
    <property type="entry name" value="Mitochondrial carrier domain"/>
    <property type="match status" value="1"/>
</dbReference>
<evidence type="ECO:0000256" key="8">
    <source>
        <dbReference type="ARBA" id="ARBA00023136"/>
    </source>
</evidence>
<dbReference type="InterPro" id="IPR023395">
    <property type="entry name" value="MCP_dom_sf"/>
</dbReference>
<keyword evidence="7" id="KW-0496">Mitochondrion</keyword>
<feature type="repeat" description="Solcar" evidence="9">
    <location>
        <begin position="115"/>
        <end position="208"/>
    </location>
</feature>
<evidence type="ECO:0000256" key="3">
    <source>
        <dbReference type="ARBA" id="ARBA00022448"/>
    </source>
</evidence>
<comment type="similarity">
    <text evidence="2 10">Belongs to the mitochondrial carrier (TC 2.A.29) family.</text>
</comment>
<keyword evidence="5" id="KW-0677">Repeat</keyword>
<comment type="caution">
    <text evidence="12">The sequence shown here is derived from an EMBL/GenBank/DDBJ whole genome shotgun (WGS) entry which is preliminary data.</text>
</comment>
<dbReference type="EMBL" id="PUHW01000028">
    <property type="protein sequence ID" value="KAG0690532.1"/>
    <property type="molecule type" value="Genomic_DNA"/>
</dbReference>
<dbReference type="GO" id="GO:0031966">
    <property type="term" value="C:mitochondrial membrane"/>
    <property type="evidence" value="ECO:0007669"/>
    <property type="project" value="UniProtKB-SubCell"/>
</dbReference>
<dbReference type="PANTHER" id="PTHR45624">
    <property type="entry name" value="MITOCHONDRIAL BASIC AMINO ACIDS TRANSPORTER-RELATED"/>
    <property type="match status" value="1"/>
</dbReference>
<evidence type="ECO:0000256" key="10">
    <source>
        <dbReference type="RuleBase" id="RU000488"/>
    </source>
</evidence>
<evidence type="ECO:0000256" key="6">
    <source>
        <dbReference type="ARBA" id="ARBA00022989"/>
    </source>
</evidence>
<accession>A0A9P6WQP0</accession>
<keyword evidence="3 10" id="KW-0813">Transport</keyword>
<evidence type="ECO:0000256" key="11">
    <source>
        <dbReference type="SAM" id="Phobius"/>
    </source>
</evidence>
<gene>
    <name evidence="12" type="primary">YMC2</name>
    <name evidence="12" type="ORF">C6P40_002521</name>
</gene>
<evidence type="ECO:0000256" key="2">
    <source>
        <dbReference type="ARBA" id="ARBA00006375"/>
    </source>
</evidence>
<protein>
    <submittedName>
        <fullName evidence="12">Mitochondrial carrier protein ymc2</fullName>
    </submittedName>
</protein>
<dbReference type="AlphaFoldDB" id="A0A9P6WQP0"/>
<dbReference type="PANTHER" id="PTHR45624:SF51">
    <property type="entry name" value="CARRIER PROTEIN YMC2, MITOCHONDRIAL-RELATED"/>
    <property type="match status" value="1"/>
</dbReference>
<evidence type="ECO:0000256" key="4">
    <source>
        <dbReference type="ARBA" id="ARBA00022692"/>
    </source>
</evidence>
<dbReference type="Proteomes" id="UP000697127">
    <property type="component" value="Unassembled WGS sequence"/>
</dbReference>
<dbReference type="GO" id="GO:0000064">
    <property type="term" value="F:L-ornithine transmembrane transporter activity"/>
    <property type="evidence" value="ECO:0007669"/>
    <property type="project" value="TreeGrafter"/>
</dbReference>
<dbReference type="InterPro" id="IPR018108">
    <property type="entry name" value="MCP_transmembrane"/>
</dbReference>
<organism evidence="12 13">
    <name type="scientific">Pichia californica</name>
    <dbReference type="NCBI Taxonomy" id="460514"/>
    <lineage>
        <taxon>Eukaryota</taxon>
        <taxon>Fungi</taxon>
        <taxon>Dikarya</taxon>
        <taxon>Ascomycota</taxon>
        <taxon>Saccharomycotina</taxon>
        <taxon>Pichiomycetes</taxon>
        <taxon>Pichiales</taxon>
        <taxon>Pichiaceae</taxon>
        <taxon>Pichia</taxon>
    </lineage>
</organism>
<keyword evidence="13" id="KW-1185">Reference proteome</keyword>
<sequence length="310" mass="34278">MTQESELALLLDEPTPTSKLQSLKDIFAGTIGGVAQVLVGQPFDTTKVRLQSSSNPNTSPIDIIKSLLKNEGPLAFYKGTLLPLIGIGACVSIQFSVNESMKRIFTYYNDGPNKMNSLQFFIAGGAGGFANGFLAGPIEHVRIRLQIQTKSKSNINNNLLYNGPFSVLKHMYSIGGLNTIFRGLGPTLIRESFGIGIYFMTFEALVQNTMQKYNIKRKQVESWKLCTFGGLAGYAMWICCYPIDVIKSKMQTDTLGNWKFKNSIHVVKSILNSPIGWRGFFVGFTPTILRAAPANAATFVAFEWTMRLLD</sequence>
<evidence type="ECO:0000313" key="13">
    <source>
        <dbReference type="Proteomes" id="UP000697127"/>
    </source>
</evidence>
<dbReference type="SUPFAM" id="SSF103506">
    <property type="entry name" value="Mitochondrial carrier"/>
    <property type="match status" value="1"/>
</dbReference>
<evidence type="ECO:0000256" key="7">
    <source>
        <dbReference type="ARBA" id="ARBA00023128"/>
    </source>
</evidence>
<feature type="repeat" description="Solcar" evidence="9">
    <location>
        <begin position="20"/>
        <end position="104"/>
    </location>
</feature>
<keyword evidence="8 9" id="KW-0472">Membrane</keyword>
<name>A0A9P6WQP0_9ASCO</name>
<dbReference type="PROSITE" id="PS50920">
    <property type="entry name" value="SOLCAR"/>
    <property type="match status" value="3"/>
</dbReference>
<comment type="subcellular location">
    <subcellularLocation>
        <location evidence="1">Mitochondrion membrane</location>
        <topology evidence="1">Multi-pass membrane protein</topology>
    </subcellularLocation>
</comment>
<evidence type="ECO:0000256" key="5">
    <source>
        <dbReference type="ARBA" id="ARBA00022737"/>
    </source>
</evidence>
<feature type="transmembrane region" description="Helical" evidence="11">
    <location>
        <begin position="75"/>
        <end position="97"/>
    </location>
</feature>
<dbReference type="Pfam" id="PF00153">
    <property type="entry name" value="Mito_carr"/>
    <property type="match status" value="3"/>
</dbReference>
<keyword evidence="6 11" id="KW-1133">Transmembrane helix</keyword>
<feature type="repeat" description="Solcar" evidence="9">
    <location>
        <begin position="221"/>
        <end position="308"/>
    </location>
</feature>
<dbReference type="GO" id="GO:1990575">
    <property type="term" value="P:mitochondrial L-ornithine transmembrane transport"/>
    <property type="evidence" value="ECO:0007669"/>
    <property type="project" value="TreeGrafter"/>
</dbReference>
<reference evidence="12" key="1">
    <citation type="submission" date="2020-11" db="EMBL/GenBank/DDBJ databases">
        <title>Kefir isolates.</title>
        <authorList>
            <person name="Marcisauskas S."/>
            <person name="Kim Y."/>
            <person name="Blasche S."/>
        </authorList>
    </citation>
    <scope>NUCLEOTIDE SEQUENCE</scope>
    <source>
        <strain evidence="12">Olga-1</strain>
    </source>
</reference>
<evidence type="ECO:0000256" key="1">
    <source>
        <dbReference type="ARBA" id="ARBA00004225"/>
    </source>
</evidence>